<name>A0A8J4Q4S8_9MYCE</name>
<gene>
    <name evidence="1" type="ORF">CYY_000439</name>
</gene>
<reference evidence="1" key="1">
    <citation type="submission" date="2020-01" db="EMBL/GenBank/DDBJ databases">
        <title>Development of genomics and gene disruption for Polysphondylium violaceum indicates a role for the polyketide synthase stlB in stalk morphogenesis.</title>
        <authorList>
            <person name="Narita B."/>
            <person name="Kawabe Y."/>
            <person name="Kin K."/>
            <person name="Saito T."/>
            <person name="Gibbs R."/>
            <person name="Kuspa A."/>
            <person name="Muzny D."/>
            <person name="Queller D."/>
            <person name="Richards S."/>
            <person name="Strassman J."/>
            <person name="Sucgang R."/>
            <person name="Worley K."/>
            <person name="Schaap P."/>
        </authorList>
    </citation>
    <scope>NUCLEOTIDE SEQUENCE</scope>
    <source>
        <strain evidence="1">QSvi11</strain>
    </source>
</reference>
<organism evidence="1 2">
    <name type="scientific">Polysphondylium violaceum</name>
    <dbReference type="NCBI Taxonomy" id="133409"/>
    <lineage>
        <taxon>Eukaryota</taxon>
        <taxon>Amoebozoa</taxon>
        <taxon>Evosea</taxon>
        <taxon>Eumycetozoa</taxon>
        <taxon>Dictyostelia</taxon>
        <taxon>Dictyosteliales</taxon>
        <taxon>Dictyosteliaceae</taxon>
        <taxon>Polysphondylium</taxon>
    </lineage>
</organism>
<accession>A0A8J4Q4S8</accession>
<dbReference type="EMBL" id="AJWJ01000008">
    <property type="protein sequence ID" value="KAF2078249.1"/>
    <property type="molecule type" value="Genomic_DNA"/>
</dbReference>
<dbReference type="AlphaFoldDB" id="A0A8J4Q4S8"/>
<dbReference type="Proteomes" id="UP000695562">
    <property type="component" value="Unassembled WGS sequence"/>
</dbReference>
<comment type="caution">
    <text evidence="1">The sequence shown here is derived from an EMBL/GenBank/DDBJ whole genome shotgun (WGS) entry which is preliminary data.</text>
</comment>
<sequence>MTLINNLTKLGNSNKITSTTTNSTVSNLSFQSSSQTSSKVACRQLNFFGLKLNISFGPFFANLDVDYRW</sequence>
<evidence type="ECO:0000313" key="1">
    <source>
        <dbReference type="EMBL" id="KAF2078249.1"/>
    </source>
</evidence>
<proteinExistence type="predicted"/>
<keyword evidence="2" id="KW-1185">Reference proteome</keyword>
<evidence type="ECO:0000313" key="2">
    <source>
        <dbReference type="Proteomes" id="UP000695562"/>
    </source>
</evidence>
<protein>
    <submittedName>
        <fullName evidence="1">Uncharacterized protein</fullName>
    </submittedName>
</protein>